<protein>
    <submittedName>
        <fullName evidence="1">Uncharacterized protein</fullName>
    </submittedName>
</protein>
<comment type="caution">
    <text evidence="1">The sequence shown here is derived from an EMBL/GenBank/DDBJ whole genome shotgun (WGS) entry which is preliminary data.</text>
</comment>
<reference evidence="1" key="2">
    <citation type="journal article" date="2022" name="New Phytol.">
        <title>Evolutionary transition to the ectomycorrhizal habit in the genomes of a hyperdiverse lineage of mushroom-forming fungi.</title>
        <authorList>
            <person name="Looney B."/>
            <person name="Miyauchi S."/>
            <person name="Morin E."/>
            <person name="Drula E."/>
            <person name="Courty P.E."/>
            <person name="Kohler A."/>
            <person name="Kuo A."/>
            <person name="LaButti K."/>
            <person name="Pangilinan J."/>
            <person name="Lipzen A."/>
            <person name="Riley R."/>
            <person name="Andreopoulos W."/>
            <person name="He G."/>
            <person name="Johnson J."/>
            <person name="Nolan M."/>
            <person name="Tritt A."/>
            <person name="Barry K.W."/>
            <person name="Grigoriev I.V."/>
            <person name="Nagy L.G."/>
            <person name="Hibbett D."/>
            <person name="Henrissat B."/>
            <person name="Matheny P.B."/>
            <person name="Labbe J."/>
            <person name="Martin F.M."/>
        </authorList>
    </citation>
    <scope>NUCLEOTIDE SEQUENCE</scope>
    <source>
        <strain evidence="1">HHB10654</strain>
    </source>
</reference>
<dbReference type="EMBL" id="MU277210">
    <property type="protein sequence ID" value="KAI0061933.1"/>
    <property type="molecule type" value="Genomic_DNA"/>
</dbReference>
<evidence type="ECO:0000313" key="2">
    <source>
        <dbReference type="Proteomes" id="UP000814140"/>
    </source>
</evidence>
<evidence type="ECO:0000313" key="1">
    <source>
        <dbReference type="EMBL" id="KAI0061933.1"/>
    </source>
</evidence>
<name>A0ACB8SZH5_9AGAM</name>
<reference evidence="1" key="1">
    <citation type="submission" date="2021-03" db="EMBL/GenBank/DDBJ databases">
        <authorList>
            <consortium name="DOE Joint Genome Institute"/>
            <person name="Ahrendt S."/>
            <person name="Looney B.P."/>
            <person name="Miyauchi S."/>
            <person name="Morin E."/>
            <person name="Drula E."/>
            <person name="Courty P.E."/>
            <person name="Chicoki N."/>
            <person name="Fauchery L."/>
            <person name="Kohler A."/>
            <person name="Kuo A."/>
            <person name="Labutti K."/>
            <person name="Pangilinan J."/>
            <person name="Lipzen A."/>
            <person name="Riley R."/>
            <person name="Andreopoulos W."/>
            <person name="He G."/>
            <person name="Johnson J."/>
            <person name="Barry K.W."/>
            <person name="Grigoriev I.V."/>
            <person name="Nagy L."/>
            <person name="Hibbett D."/>
            <person name="Henrissat B."/>
            <person name="Matheny P.B."/>
            <person name="Labbe J."/>
            <person name="Martin F."/>
        </authorList>
    </citation>
    <scope>NUCLEOTIDE SEQUENCE</scope>
    <source>
        <strain evidence="1">HHB10654</strain>
    </source>
</reference>
<accession>A0ACB8SZH5</accession>
<dbReference type="Proteomes" id="UP000814140">
    <property type="component" value="Unassembled WGS sequence"/>
</dbReference>
<organism evidence="1 2">
    <name type="scientific">Artomyces pyxidatus</name>
    <dbReference type="NCBI Taxonomy" id="48021"/>
    <lineage>
        <taxon>Eukaryota</taxon>
        <taxon>Fungi</taxon>
        <taxon>Dikarya</taxon>
        <taxon>Basidiomycota</taxon>
        <taxon>Agaricomycotina</taxon>
        <taxon>Agaricomycetes</taxon>
        <taxon>Russulales</taxon>
        <taxon>Auriscalpiaceae</taxon>
        <taxon>Artomyces</taxon>
    </lineage>
</organism>
<sequence>MTAHVDPTKHDTAKSVDFGAPFDSANADVIIRSSDLVDFRVFKTTLAQASPVFEDIFHHIPSALVGNVIKLDRTKDGLPVICLPEGRAVVHSLLTSIFPVPVYVPTSFRALAPVLAAAQRYQMINGLSLLRICASASDTNLITQDNALEAYCVACYHGLAEEASTAAALTVNQSLALALEDFGEDIQLLSGPSIFALWNYHERILKAAREGLLNLKATTSTSQLWQTTMAGSRHKCVAPGEDGTTPAWLIQCARAIAAGTHKISDFRLVHIKHALKSHCPFCIGISEETLAVVYNDLKEHISACMPSASAFPFVRSSLTEVPPLICRAASHL</sequence>
<proteinExistence type="predicted"/>
<keyword evidence="2" id="KW-1185">Reference proteome</keyword>
<gene>
    <name evidence="1" type="ORF">BV25DRAFT_716733</name>
</gene>